<proteinExistence type="predicted"/>
<reference evidence="1 2" key="1">
    <citation type="submission" date="2016-12" db="EMBL/GenBank/DDBJ databases">
        <authorList>
            <person name="Song W.-J."/>
            <person name="Kurnit D.M."/>
        </authorList>
    </citation>
    <scope>NUCLEOTIDE SEQUENCE [LARGE SCALE GENOMIC DNA]</scope>
    <source>
        <strain evidence="1 2">HSG9</strain>
    </source>
</reference>
<evidence type="ECO:0000313" key="1">
    <source>
        <dbReference type="EMBL" id="OQD44127.1"/>
    </source>
</evidence>
<comment type="caution">
    <text evidence="1">The sequence shown here is derived from an EMBL/GenBank/DDBJ whole genome shotgun (WGS) entry which is preliminary data.</text>
</comment>
<protein>
    <submittedName>
        <fullName evidence="1">Uncharacterized protein</fullName>
    </submittedName>
</protein>
<name>A0A1V6LVP9_9FLAO</name>
<dbReference type="Proteomes" id="UP000191680">
    <property type="component" value="Unassembled WGS sequence"/>
</dbReference>
<accession>A0A1V6LVP9</accession>
<keyword evidence="2" id="KW-1185">Reference proteome</keyword>
<organism evidence="1 2">
    <name type="scientific">Croceivirga radicis</name>
    <dbReference type="NCBI Taxonomy" id="1929488"/>
    <lineage>
        <taxon>Bacteria</taxon>
        <taxon>Pseudomonadati</taxon>
        <taxon>Bacteroidota</taxon>
        <taxon>Flavobacteriia</taxon>
        <taxon>Flavobacteriales</taxon>
        <taxon>Flavobacteriaceae</taxon>
        <taxon>Croceivirga</taxon>
    </lineage>
</organism>
<dbReference type="EMBL" id="MTBC01000001">
    <property type="protein sequence ID" value="OQD44127.1"/>
    <property type="molecule type" value="Genomic_DNA"/>
</dbReference>
<gene>
    <name evidence="1" type="ORF">BUL40_00815</name>
</gene>
<dbReference type="OrthoDB" id="7596169at2"/>
<evidence type="ECO:0000313" key="2">
    <source>
        <dbReference type="Proteomes" id="UP000191680"/>
    </source>
</evidence>
<dbReference type="RefSeq" id="WP_080317691.1">
    <property type="nucleotide sequence ID" value="NZ_MTBC01000001.1"/>
</dbReference>
<sequence length="228" mass="27011">MKTPVLFENSDFYEKEKYFSQFGSVLNLVQFFFSELPENNYDFSAFVAKEALKSLKKRKAKFYEKPHKQYQSQYYFNSGLNGAEISNDIEGVEPKGKKIELGTFLGESYSKKFKELTHRANSGLSYALLEPPYPLRYTEFIRQQARELGRKKLNNWERIKLVQTKFFNYFLEEIELDVTDENQLVIYEWDNNWSYYFDAGKEWWGTFFWTVLNSDEGIITVISASTTD</sequence>
<dbReference type="AlphaFoldDB" id="A0A1V6LVP9"/>